<feature type="compositionally biased region" description="Acidic residues" evidence="2">
    <location>
        <begin position="644"/>
        <end position="666"/>
    </location>
</feature>
<dbReference type="SMR" id="G4YHQ3"/>
<feature type="region of interest" description="Disordered" evidence="2">
    <location>
        <begin position="619"/>
        <end position="748"/>
    </location>
</feature>
<organism evidence="3 4">
    <name type="scientific">Phytophthora sojae (strain P6497)</name>
    <name type="common">Soybean stem and root rot agent</name>
    <name type="synonym">Phytophthora megasperma f. sp. glycines</name>
    <dbReference type="NCBI Taxonomy" id="1094619"/>
    <lineage>
        <taxon>Eukaryota</taxon>
        <taxon>Sar</taxon>
        <taxon>Stramenopiles</taxon>
        <taxon>Oomycota</taxon>
        <taxon>Peronosporomycetes</taxon>
        <taxon>Peronosporales</taxon>
        <taxon>Peronosporaceae</taxon>
        <taxon>Phytophthora</taxon>
    </lineage>
</organism>
<feature type="compositionally biased region" description="Basic residues" evidence="2">
    <location>
        <begin position="477"/>
        <end position="490"/>
    </location>
</feature>
<feature type="compositionally biased region" description="Acidic residues" evidence="2">
    <location>
        <begin position="426"/>
        <end position="437"/>
    </location>
</feature>
<gene>
    <name evidence="3" type="ORF">PHYSODRAFT_322894</name>
</gene>
<proteinExistence type="predicted"/>
<name>G4YHQ3_PHYSP</name>
<feature type="compositionally biased region" description="Low complexity" evidence="2">
    <location>
        <begin position="451"/>
        <end position="476"/>
    </location>
</feature>
<protein>
    <submittedName>
        <fullName evidence="3">Uncharacterized protein</fullName>
    </submittedName>
</protein>
<dbReference type="KEGG" id="psoj:PHYSODRAFT_322894"/>
<evidence type="ECO:0000313" key="3">
    <source>
        <dbReference type="EMBL" id="EGZ29371.1"/>
    </source>
</evidence>
<dbReference type="Proteomes" id="UP000002640">
    <property type="component" value="Unassembled WGS sequence"/>
</dbReference>
<dbReference type="InParanoid" id="G4YHQ3"/>
<sequence>MSTNTSDADLIADAALLPLEPLPIPDGAAGGGTNNSKADPKGSDKGSSANACGDEAMDTGDERDNNNADHDGEAVEDGDTKGEEKGNNADMEMVDDAAGISASGQTIGATSGRTPSGEQPQLFTAKIRQLIEHIRAGTLPSRDQGPRGIQNALPARYTVPPEHSLGGKSFIVGVPAGGHAHRESAFLCEGYGGLEAMMMFEGLSEVDLQHLCELIGDSVEVRELILRPYHDQDTPSLTSLEALLNSLVARREFASLLMYFPVHQLAQKVFYTVSTIRHLLARDRQRQAVFDDIDGESSAAELLQLRTKYDQLKRDVVFVDEYYRQQLNRAMLDDNFRRLAKENLEETSALQGRVDELETQLAYANTQIAHLQRSAQETRFDTARLMDFLNSGGTEVRGNWPRLRKLFRRFQNGAIPPGDWRTWITSDDDEGGADGDAQEEKTEDNPPPASVPVATPPRCTQQSSPGSSKSGSGRGSSSKKVKVVQRRPSAHPKSQVGPRPPRFPLKLLVQEACALLPEFIAWQDLRPDVQWPMRSGVDYHEAVNTLGMDQVGHGHFHRDSLLKMLATMMYHRKLDETPWAQYVPVSYYRMAEVILDDWLDKEYVPPAWPPLRNLAEDLVEDAEASSSSSEDDKATDPDYNIGDAVDEDDDNDEDDEKHDDEGDDGDSSSSSTGDEPARKPKRKASSQRVRSSSDSSSESASRVKPKKLTYSPSPKRPRQSRSGSTSGKKTGSLRSRARTELEKRKSPLARKKYNELTPAELAMIEQPTKGVLSWRRRGILSQFTPKKNGHENQTPGFPEYCLKVAWNVSTRAGLQLKLSLLLPQALGTSGRVRDHAEVFWYMLHRFSIKIKAAKGEPVDPLKYLLANTLYDRRREQHENIGRGMGDRVKRIIKKGVPASVFDEPGIWVYPAKICYIYLTDSSTLNAQGDPYSFAEQNEKAERVEPSRTQWPYYCTDCDRMAHVSHDLRLRELSPEERAANPISHTVE</sequence>
<reference evidence="3 4" key="1">
    <citation type="journal article" date="2006" name="Science">
        <title>Phytophthora genome sequences uncover evolutionary origins and mechanisms of pathogenesis.</title>
        <authorList>
            <person name="Tyler B.M."/>
            <person name="Tripathy S."/>
            <person name="Zhang X."/>
            <person name="Dehal P."/>
            <person name="Jiang R.H."/>
            <person name="Aerts A."/>
            <person name="Arredondo F.D."/>
            <person name="Baxter L."/>
            <person name="Bensasson D."/>
            <person name="Beynon J.L."/>
            <person name="Chapman J."/>
            <person name="Damasceno C.M."/>
            <person name="Dorrance A.E."/>
            <person name="Dou D."/>
            <person name="Dickerman A.W."/>
            <person name="Dubchak I.L."/>
            <person name="Garbelotto M."/>
            <person name="Gijzen M."/>
            <person name="Gordon S.G."/>
            <person name="Govers F."/>
            <person name="Grunwald N.J."/>
            <person name="Huang W."/>
            <person name="Ivors K.L."/>
            <person name="Jones R.W."/>
            <person name="Kamoun S."/>
            <person name="Krampis K."/>
            <person name="Lamour K.H."/>
            <person name="Lee M.K."/>
            <person name="McDonald W.H."/>
            <person name="Medina M."/>
            <person name="Meijer H.J."/>
            <person name="Nordberg E.K."/>
            <person name="Maclean D.J."/>
            <person name="Ospina-Giraldo M.D."/>
            <person name="Morris P.F."/>
            <person name="Phuntumart V."/>
            <person name="Putnam N.H."/>
            <person name="Rash S."/>
            <person name="Rose J.K."/>
            <person name="Sakihama Y."/>
            <person name="Salamov A.A."/>
            <person name="Savidor A."/>
            <person name="Scheuring C.F."/>
            <person name="Smith B.M."/>
            <person name="Sobral B.W."/>
            <person name="Terry A."/>
            <person name="Torto-Alalibo T.A."/>
            <person name="Win J."/>
            <person name="Xu Z."/>
            <person name="Zhang H."/>
            <person name="Grigoriev I.V."/>
            <person name="Rokhsar D.S."/>
            <person name="Boore J.L."/>
        </authorList>
    </citation>
    <scope>NUCLEOTIDE SEQUENCE [LARGE SCALE GENOMIC DNA]</scope>
    <source>
        <strain evidence="3 4">P6497</strain>
    </source>
</reference>
<keyword evidence="4" id="KW-1185">Reference proteome</keyword>
<feature type="compositionally biased region" description="Low complexity" evidence="2">
    <location>
        <begin position="720"/>
        <end position="734"/>
    </location>
</feature>
<feature type="compositionally biased region" description="Basic and acidic residues" evidence="2">
    <location>
        <begin position="60"/>
        <end position="87"/>
    </location>
</feature>
<dbReference type="RefSeq" id="XP_009516646.1">
    <property type="nucleotide sequence ID" value="XM_009518351.1"/>
</dbReference>
<dbReference type="GeneID" id="20644869"/>
<keyword evidence="1" id="KW-0175">Coiled coil</keyword>
<evidence type="ECO:0000256" key="2">
    <source>
        <dbReference type="SAM" id="MobiDB-lite"/>
    </source>
</evidence>
<feature type="compositionally biased region" description="Low complexity" evidence="2">
    <location>
        <begin position="686"/>
        <end position="702"/>
    </location>
</feature>
<accession>G4YHQ3</accession>
<evidence type="ECO:0000256" key="1">
    <source>
        <dbReference type="SAM" id="Coils"/>
    </source>
</evidence>
<feature type="region of interest" description="Disordered" evidence="2">
    <location>
        <begin position="418"/>
        <end position="502"/>
    </location>
</feature>
<evidence type="ECO:0000313" key="4">
    <source>
        <dbReference type="Proteomes" id="UP000002640"/>
    </source>
</evidence>
<dbReference type="AlphaFoldDB" id="G4YHQ3"/>
<feature type="region of interest" description="Disordered" evidence="2">
    <location>
        <begin position="20"/>
        <end position="87"/>
    </location>
</feature>
<feature type="coiled-coil region" evidence="1">
    <location>
        <begin position="340"/>
        <end position="374"/>
    </location>
</feature>
<dbReference type="EMBL" id="JH159151">
    <property type="protein sequence ID" value="EGZ29371.1"/>
    <property type="molecule type" value="Genomic_DNA"/>
</dbReference>